<keyword evidence="1" id="KW-0732">Signal</keyword>
<dbReference type="InterPro" id="IPR000572">
    <property type="entry name" value="OxRdtase_Mopterin-bd_dom"/>
</dbReference>
<feature type="domain" description="Oxidoreductase molybdopterin-binding" evidence="2">
    <location>
        <begin position="52"/>
        <end position="146"/>
    </location>
</feature>
<reference evidence="3 4" key="1">
    <citation type="submission" date="2020-08" db="EMBL/GenBank/DDBJ databases">
        <title>Genomic Encyclopedia of Type Strains, Phase IV (KMG-IV): sequencing the most valuable type-strain genomes for metagenomic binning, comparative biology and taxonomic classification.</title>
        <authorList>
            <person name="Goeker M."/>
        </authorList>
    </citation>
    <scope>NUCLEOTIDE SEQUENCE [LARGE SCALE GENOMIC DNA]</scope>
    <source>
        <strain evidence="3 4">DSM 102189</strain>
    </source>
</reference>
<evidence type="ECO:0000259" key="2">
    <source>
        <dbReference type="Pfam" id="PF00174"/>
    </source>
</evidence>
<dbReference type="RefSeq" id="WP_184195003.1">
    <property type="nucleotide sequence ID" value="NZ_BMOX01000002.1"/>
</dbReference>
<evidence type="ECO:0000313" key="3">
    <source>
        <dbReference type="EMBL" id="MBB6226395.1"/>
    </source>
</evidence>
<protein>
    <recommendedName>
        <fullName evidence="2">Oxidoreductase molybdopterin-binding domain-containing protein</fullName>
    </recommendedName>
</protein>
<organism evidence="3 4">
    <name type="scientific">Polymorphobacter multimanifer</name>
    <dbReference type="NCBI Taxonomy" id="1070431"/>
    <lineage>
        <taxon>Bacteria</taxon>
        <taxon>Pseudomonadati</taxon>
        <taxon>Pseudomonadota</taxon>
        <taxon>Alphaproteobacteria</taxon>
        <taxon>Sphingomonadales</taxon>
        <taxon>Sphingosinicellaceae</taxon>
        <taxon>Polymorphobacter</taxon>
    </lineage>
</organism>
<gene>
    <name evidence="3" type="ORF">FHS79_000549</name>
</gene>
<dbReference type="Proteomes" id="UP000538147">
    <property type="component" value="Unassembled WGS sequence"/>
</dbReference>
<feature type="chain" id="PRO_5032340858" description="Oxidoreductase molybdopterin-binding domain-containing protein" evidence="1">
    <location>
        <begin position="20"/>
        <end position="151"/>
    </location>
</feature>
<dbReference type="AlphaFoldDB" id="A0A841L984"/>
<dbReference type="Pfam" id="PF00174">
    <property type="entry name" value="Oxidored_molyb"/>
    <property type="match status" value="1"/>
</dbReference>
<evidence type="ECO:0000256" key="1">
    <source>
        <dbReference type="SAM" id="SignalP"/>
    </source>
</evidence>
<name>A0A841L984_9SPHN</name>
<dbReference type="EMBL" id="JACIIV010000003">
    <property type="protein sequence ID" value="MBB6226395.1"/>
    <property type="molecule type" value="Genomic_DNA"/>
</dbReference>
<evidence type="ECO:0000313" key="4">
    <source>
        <dbReference type="Proteomes" id="UP000538147"/>
    </source>
</evidence>
<sequence>MWRIMVAGLAAMMAAPVAALGVGPATPVPLAVDGLARQTLAWMDHGKARTCEGVWLRDVLAKAGAPAGEALRGDALRMMVLVEAADGYRVVFSLGELDAKLGNAQLLLADACDGTPLDEADGPHRLVAAGEARGARSVRQVTRILLVPLTD</sequence>
<dbReference type="InterPro" id="IPR036374">
    <property type="entry name" value="OxRdtase_Mopterin-bd_sf"/>
</dbReference>
<keyword evidence="4" id="KW-1185">Reference proteome</keyword>
<proteinExistence type="predicted"/>
<feature type="signal peptide" evidence="1">
    <location>
        <begin position="1"/>
        <end position="19"/>
    </location>
</feature>
<dbReference type="SUPFAM" id="SSF56524">
    <property type="entry name" value="Oxidoreductase molybdopterin-binding domain"/>
    <property type="match status" value="1"/>
</dbReference>
<comment type="caution">
    <text evidence="3">The sequence shown here is derived from an EMBL/GenBank/DDBJ whole genome shotgun (WGS) entry which is preliminary data.</text>
</comment>
<accession>A0A841L984</accession>
<dbReference type="Gene3D" id="3.90.420.10">
    <property type="entry name" value="Oxidoreductase, molybdopterin-binding domain"/>
    <property type="match status" value="1"/>
</dbReference>